<reference evidence="2 3" key="1">
    <citation type="submission" date="2019-09" db="EMBL/GenBank/DDBJ databases">
        <title>Draft genome of the ectomycorrhizal ascomycete Sphaerosporella brunnea.</title>
        <authorList>
            <consortium name="DOE Joint Genome Institute"/>
            <person name="Benucci G.M."/>
            <person name="Marozzi G."/>
            <person name="Antonielli L."/>
            <person name="Sanchez S."/>
            <person name="Marco P."/>
            <person name="Wang X."/>
            <person name="Falini L.B."/>
            <person name="Barry K."/>
            <person name="Haridas S."/>
            <person name="Lipzen A."/>
            <person name="Labutti K."/>
            <person name="Grigoriev I.V."/>
            <person name="Murat C."/>
            <person name="Martin F."/>
            <person name="Albertini E."/>
            <person name="Donnini D."/>
            <person name="Bonito G."/>
        </authorList>
    </citation>
    <scope>NUCLEOTIDE SEQUENCE [LARGE SCALE GENOMIC DNA]</scope>
    <source>
        <strain evidence="2 3">Sb_GMNB300</strain>
    </source>
</reference>
<dbReference type="AlphaFoldDB" id="A0A5J5F122"/>
<feature type="region of interest" description="Disordered" evidence="1">
    <location>
        <begin position="488"/>
        <end position="543"/>
    </location>
</feature>
<dbReference type="OrthoDB" id="5421902at2759"/>
<evidence type="ECO:0000313" key="2">
    <source>
        <dbReference type="EMBL" id="KAA8909295.1"/>
    </source>
</evidence>
<feature type="compositionally biased region" description="Acidic residues" evidence="1">
    <location>
        <begin position="492"/>
        <end position="512"/>
    </location>
</feature>
<proteinExistence type="predicted"/>
<organism evidence="2 3">
    <name type="scientific">Sphaerosporella brunnea</name>
    <dbReference type="NCBI Taxonomy" id="1250544"/>
    <lineage>
        <taxon>Eukaryota</taxon>
        <taxon>Fungi</taxon>
        <taxon>Dikarya</taxon>
        <taxon>Ascomycota</taxon>
        <taxon>Pezizomycotina</taxon>
        <taxon>Pezizomycetes</taxon>
        <taxon>Pezizales</taxon>
        <taxon>Pyronemataceae</taxon>
        <taxon>Sphaerosporella</taxon>
    </lineage>
</organism>
<dbReference type="Proteomes" id="UP000326924">
    <property type="component" value="Unassembled WGS sequence"/>
</dbReference>
<evidence type="ECO:0000256" key="1">
    <source>
        <dbReference type="SAM" id="MobiDB-lite"/>
    </source>
</evidence>
<dbReference type="SUPFAM" id="SSF52047">
    <property type="entry name" value="RNI-like"/>
    <property type="match status" value="1"/>
</dbReference>
<dbReference type="InterPro" id="IPR032675">
    <property type="entry name" value="LRR_dom_sf"/>
</dbReference>
<evidence type="ECO:0000313" key="3">
    <source>
        <dbReference type="Proteomes" id="UP000326924"/>
    </source>
</evidence>
<dbReference type="InParanoid" id="A0A5J5F122"/>
<dbReference type="EMBL" id="VXIS01000059">
    <property type="protein sequence ID" value="KAA8909295.1"/>
    <property type="molecule type" value="Genomic_DNA"/>
</dbReference>
<protein>
    <submittedName>
        <fullName evidence="2">Uncharacterized protein</fullName>
    </submittedName>
</protein>
<dbReference type="Gene3D" id="3.80.10.10">
    <property type="entry name" value="Ribonuclease Inhibitor"/>
    <property type="match status" value="1"/>
</dbReference>
<sequence>MAVMDSLPPELLRMILMPDPNPQRFNAPPGTFASSVPYMRPSNKMYATHRDYLRLRLVSRIWNAIITPFAFSKIRLESPEATLDRFLAIANDPVLRHHVRTYEFAFWREPTCPGILQQEYMYIQSLQDGERDLGYAELSNPNGIDRQQRVEHYAKQLMFTRDGNMSRNTLDAISKCPNLEALAIRIGSFGATLSELPSRLFHWGPPMVETFFRALEARLSQSDCKPIRELVMEGLTMDCFLLPQDIIPLTCRGMSTLTKLTLTMSEMSEPSCSVLGRMIQSASQLKSLRISRTCDDENTLPSLQLRSLICPPRIDRSCRAKDPVPLPVVHWKYLTDLTLSECIFTAPQIIAFFQAHSQLRRLVLSHCYLQPSTPHPCPHHLHPASPAPEEEEIDPDTETWQHVFRIMHTSFDQPLQYASFSMLAAGSSDHVHLATDEAEGWADLITGKGDVEPEPSTSPTLWCTICNPNSDDEAWGWSTERFAAWAEASLDTSDDSDSDSDSDSESGPESESEVSATNENPVALPRQDDEMEEASTVFPSQDE</sequence>
<comment type="caution">
    <text evidence="2">The sequence shown here is derived from an EMBL/GenBank/DDBJ whole genome shotgun (WGS) entry which is preliminary data.</text>
</comment>
<keyword evidence="3" id="KW-1185">Reference proteome</keyword>
<name>A0A5J5F122_9PEZI</name>
<accession>A0A5J5F122</accession>
<gene>
    <name evidence="2" type="ORF">FN846DRAFT_622408</name>
</gene>